<keyword evidence="4" id="KW-1185">Reference proteome</keyword>
<reference evidence="3" key="1">
    <citation type="submission" date="2020-05" db="UniProtKB">
        <authorList>
            <consortium name="EnsemblMetazoa"/>
        </authorList>
    </citation>
    <scope>IDENTIFICATION</scope>
    <source>
        <strain evidence="3">Jacobina</strain>
    </source>
</reference>
<proteinExistence type="predicted"/>
<feature type="compositionally biased region" description="Acidic residues" evidence="1">
    <location>
        <begin position="48"/>
        <end position="60"/>
    </location>
</feature>
<dbReference type="PANTHER" id="PTHR14689:SF0">
    <property type="entry name" value="COILED-COIL DOMAIN-CONTAINING PROTEIN 82"/>
    <property type="match status" value="1"/>
</dbReference>
<dbReference type="EMBL" id="AJWK01000086">
    <property type="status" value="NOT_ANNOTATED_CDS"/>
    <property type="molecule type" value="Genomic_DNA"/>
</dbReference>
<feature type="compositionally biased region" description="Acidic residues" evidence="1">
    <location>
        <begin position="350"/>
        <end position="362"/>
    </location>
</feature>
<evidence type="ECO:0000313" key="4">
    <source>
        <dbReference type="Proteomes" id="UP000092461"/>
    </source>
</evidence>
<dbReference type="VEuPathDB" id="VectorBase:LLONM1_011881"/>
<feature type="region of interest" description="Disordered" evidence="1">
    <location>
        <begin position="1"/>
        <end position="105"/>
    </location>
</feature>
<protein>
    <recommendedName>
        <fullName evidence="2">DUF4211 domain-containing protein</fullName>
    </recommendedName>
</protein>
<dbReference type="EMBL" id="AJWK01000085">
    <property type="status" value="NOT_ANNOTATED_CDS"/>
    <property type="molecule type" value="Genomic_DNA"/>
</dbReference>
<accession>A0A1B0C828</accession>
<dbReference type="EMBL" id="AJWK01000084">
    <property type="status" value="NOT_ANNOTATED_CDS"/>
    <property type="molecule type" value="Genomic_DNA"/>
</dbReference>
<dbReference type="EMBL" id="AJWK01000080">
    <property type="status" value="NOT_ANNOTATED_CDS"/>
    <property type="molecule type" value="Genomic_DNA"/>
</dbReference>
<dbReference type="PANTHER" id="PTHR14689">
    <property type="entry name" value="PHORBOL-ESTER_DAG-TYPE DOMAIN-CONTAINING PROTEIN"/>
    <property type="match status" value="1"/>
</dbReference>
<organism evidence="3 4">
    <name type="scientific">Lutzomyia longipalpis</name>
    <name type="common">Sand fly</name>
    <dbReference type="NCBI Taxonomy" id="7200"/>
    <lineage>
        <taxon>Eukaryota</taxon>
        <taxon>Metazoa</taxon>
        <taxon>Ecdysozoa</taxon>
        <taxon>Arthropoda</taxon>
        <taxon>Hexapoda</taxon>
        <taxon>Insecta</taxon>
        <taxon>Pterygota</taxon>
        <taxon>Neoptera</taxon>
        <taxon>Endopterygota</taxon>
        <taxon>Diptera</taxon>
        <taxon>Nematocera</taxon>
        <taxon>Psychodoidea</taxon>
        <taxon>Psychodidae</taxon>
        <taxon>Lutzomyia</taxon>
        <taxon>Lutzomyia</taxon>
    </lineage>
</organism>
<evidence type="ECO:0000256" key="1">
    <source>
        <dbReference type="SAM" id="MobiDB-lite"/>
    </source>
</evidence>
<dbReference type="Proteomes" id="UP000092461">
    <property type="component" value="Unassembled WGS sequence"/>
</dbReference>
<feature type="region of interest" description="Disordered" evidence="1">
    <location>
        <begin position="348"/>
        <end position="407"/>
    </location>
</feature>
<dbReference type="EMBL" id="AJWK01000081">
    <property type="status" value="NOT_ANNOTATED_CDS"/>
    <property type="molecule type" value="Genomic_DNA"/>
</dbReference>
<evidence type="ECO:0000313" key="3">
    <source>
        <dbReference type="EnsemblMetazoa" id="LLOJ000041-PA"/>
    </source>
</evidence>
<dbReference type="EMBL" id="AJWK01000083">
    <property type="status" value="NOT_ANNOTATED_CDS"/>
    <property type="molecule type" value="Genomic_DNA"/>
</dbReference>
<name>A0A1B0C828_LUTLO</name>
<dbReference type="EnsemblMetazoa" id="LLOJ000041-RA">
    <property type="protein sequence ID" value="LLOJ000041-PA"/>
    <property type="gene ID" value="LLOJ000041"/>
</dbReference>
<dbReference type="VEuPathDB" id="VectorBase:LLOJ000041"/>
<feature type="domain" description="DUF4211" evidence="2">
    <location>
        <begin position="607"/>
        <end position="731"/>
    </location>
</feature>
<dbReference type="InterPro" id="IPR025451">
    <property type="entry name" value="DUF4211"/>
</dbReference>
<dbReference type="Pfam" id="PF13926">
    <property type="entry name" value="DUF4211"/>
    <property type="match status" value="1"/>
</dbReference>
<dbReference type="GO" id="GO:0005634">
    <property type="term" value="C:nucleus"/>
    <property type="evidence" value="ECO:0007669"/>
    <property type="project" value="TreeGrafter"/>
</dbReference>
<dbReference type="EMBL" id="AJWK01000082">
    <property type="status" value="NOT_ANNOTATED_CDS"/>
    <property type="molecule type" value="Genomic_DNA"/>
</dbReference>
<evidence type="ECO:0000259" key="2">
    <source>
        <dbReference type="Pfam" id="PF13926"/>
    </source>
</evidence>
<sequence length="829" mass="94505">MMQQTYYQQPDEEVPLRREMSHRKAKGRSVLQLLNMSIDTEDFAGAASDEEPAEFQDSDTDPVWTPEVDEDDEEWDKGRKKLKKPRDARTRMRKLSQGGTQEGEFLPMRGNVQEEVISLDMEATMGKESVIQMHENLPQKVPQVQPMQQQKTPQNHEGFKIGQFLVNIQDEVTHEWPKLWRVDGKNLLEKYEPILKAGKIVYRNESVFAALLPDSHGNYRVIKVATIQNTADFRTRQNNLVEWIRDGVPSPVKPQMQESQSTSHQGVIRENPTTQGAVGVIPQPAAAPLVDLGPEVMAQAAVPTTPMTPFERLMQEKLVYQEHFEIYIQTLISQLLNMSIDTEDFAGAASDEEPAEFQDSDTDPVWTPEVDEDDEEWDKGRKKLKKPRDARTRMRKLSQGGTQEGEFLPMRGNVQEEVISLDMEATMGKESVIQMHENLPQKVPQVQPMQQQKTPQNHEGFKIGQFLVNIQDEVTHEWPKLWRVDGKNLLEKYEPILKAGKIVYRNESVFAALLPDSHGNYRVIKVATIQNTADFRTRQNNLVEWIRDGVPSPVKPQMQESQSTSHQGVIRENPTTQGAVGVIPQPAAAPLVDLGPEVMAQAAVPTTPMTPFERLMQEKLVYQEHFEIYIQTLISQALDPNFLTEIIQENDEYFLGSVRTIDSLIEGLRTRLRTARPISRNFHAAVETWPQYDVLQLGPNYPPQMACTSCLRAVAAVHIRFAGQLYNPVTMTARDFQAGVSYERDFTLCGACNENLRMHHRLSHQKYSLFMACTQKVQERGTQEPGKTSTTILNELLAEDSWLEELFRNVRQGWVEIEMLVDGDVAVRF</sequence>
<dbReference type="AlphaFoldDB" id="A0A1B0C828"/>